<keyword evidence="3" id="KW-1185">Reference proteome</keyword>
<evidence type="ECO:0000313" key="2">
    <source>
        <dbReference type="EMBL" id="GGC49589.1"/>
    </source>
</evidence>
<protein>
    <recommendedName>
        <fullName evidence="1">N-acetyltransferase domain-containing protein</fullName>
    </recommendedName>
</protein>
<dbReference type="Pfam" id="PF00583">
    <property type="entry name" value="Acetyltransf_1"/>
    <property type="match status" value="1"/>
</dbReference>
<gene>
    <name evidence="2" type="ORF">GCM10010974_34580</name>
</gene>
<dbReference type="PANTHER" id="PTHR42791:SF1">
    <property type="entry name" value="N-ACETYLTRANSFERASE DOMAIN-CONTAINING PROTEIN"/>
    <property type="match status" value="1"/>
</dbReference>
<evidence type="ECO:0000313" key="3">
    <source>
        <dbReference type="Proteomes" id="UP000632322"/>
    </source>
</evidence>
<dbReference type="RefSeq" id="WP_216657127.1">
    <property type="nucleotide sequence ID" value="NZ_BMJG01000022.1"/>
</dbReference>
<feature type="domain" description="N-acetyltransferase" evidence="1">
    <location>
        <begin position="2"/>
        <end position="186"/>
    </location>
</feature>
<dbReference type="InterPro" id="IPR000182">
    <property type="entry name" value="GNAT_dom"/>
</dbReference>
<dbReference type="InterPro" id="IPR052523">
    <property type="entry name" value="Trichothecene_AcTrans"/>
</dbReference>
<dbReference type="InterPro" id="IPR016181">
    <property type="entry name" value="Acyl_CoA_acyltransferase"/>
</dbReference>
<dbReference type="PROSITE" id="PS51186">
    <property type="entry name" value="GNAT"/>
    <property type="match status" value="1"/>
</dbReference>
<organism evidence="2 3">
    <name type="scientific">Brevibacterium sediminis</name>
    <dbReference type="NCBI Taxonomy" id="1857024"/>
    <lineage>
        <taxon>Bacteria</taxon>
        <taxon>Bacillati</taxon>
        <taxon>Actinomycetota</taxon>
        <taxon>Actinomycetes</taxon>
        <taxon>Micrococcales</taxon>
        <taxon>Brevibacteriaceae</taxon>
        <taxon>Brevibacterium</taxon>
    </lineage>
</organism>
<dbReference type="Proteomes" id="UP000632322">
    <property type="component" value="Unassembled WGS sequence"/>
</dbReference>
<comment type="caution">
    <text evidence="2">The sequence shown here is derived from an EMBL/GenBank/DDBJ whole genome shotgun (WGS) entry which is preliminary data.</text>
</comment>
<proteinExistence type="predicted"/>
<dbReference type="EMBL" id="BMJG01000022">
    <property type="protein sequence ID" value="GGC49589.1"/>
    <property type="molecule type" value="Genomic_DNA"/>
</dbReference>
<evidence type="ECO:0000259" key="1">
    <source>
        <dbReference type="PROSITE" id="PS51186"/>
    </source>
</evidence>
<accession>A0ABQ1N2R5</accession>
<name>A0ABQ1N2R5_9MICO</name>
<dbReference type="SUPFAM" id="SSF55729">
    <property type="entry name" value="Acyl-CoA N-acyltransferases (Nat)"/>
    <property type="match status" value="1"/>
</dbReference>
<dbReference type="PANTHER" id="PTHR42791">
    <property type="entry name" value="GNAT FAMILY ACETYLTRANSFERASE"/>
    <property type="match status" value="1"/>
</dbReference>
<reference evidence="3" key="1">
    <citation type="journal article" date="2019" name="Int. J. Syst. Evol. Microbiol.">
        <title>The Global Catalogue of Microorganisms (GCM) 10K type strain sequencing project: providing services to taxonomists for standard genome sequencing and annotation.</title>
        <authorList>
            <consortium name="The Broad Institute Genomics Platform"/>
            <consortium name="The Broad Institute Genome Sequencing Center for Infectious Disease"/>
            <person name="Wu L."/>
            <person name="Ma J."/>
        </authorList>
    </citation>
    <scope>NUCLEOTIDE SEQUENCE [LARGE SCALE GENOMIC DNA]</scope>
    <source>
        <strain evidence="3">CGMCC 1.15472</strain>
    </source>
</reference>
<dbReference type="Gene3D" id="3.40.630.30">
    <property type="match status" value="1"/>
</dbReference>
<sequence length="189" mass="20593">MIAVREATAADVPAAAGVLSRAFDEYSWTRWSVPADRYRARLEELQAIYLAHAVECGLVIVEEKYRGVAAFVPPEAPDLNSERQNRVSELLGDRLEVLMATHLPSRPHAAWDLATIGVEPDSWGSGIASAILAEGLRRMDTIGSLVSLETSDPRNVALYVRFGFSTIAETQVPNGPKVSTMVRTLSTEA</sequence>